<name>A0ABV2GG08_9HYPH</name>
<proteinExistence type="inferred from homology"/>
<dbReference type="InterPro" id="IPR003593">
    <property type="entry name" value="AAA+_ATPase"/>
</dbReference>
<keyword evidence="4" id="KW-0547">Nucleotide-binding</keyword>
<evidence type="ECO:0000313" key="7">
    <source>
        <dbReference type="EMBL" id="MET3577163.1"/>
    </source>
</evidence>
<dbReference type="PROSITE" id="PS00211">
    <property type="entry name" value="ABC_TRANSPORTER_1"/>
    <property type="match status" value="1"/>
</dbReference>
<evidence type="ECO:0000259" key="6">
    <source>
        <dbReference type="PROSITE" id="PS50893"/>
    </source>
</evidence>
<evidence type="ECO:0000256" key="3">
    <source>
        <dbReference type="ARBA" id="ARBA00022448"/>
    </source>
</evidence>
<dbReference type="Pfam" id="PF00005">
    <property type="entry name" value="ABC_tran"/>
    <property type="match status" value="1"/>
</dbReference>
<dbReference type="PANTHER" id="PTHR43776:SF7">
    <property type="entry name" value="D,D-DIPEPTIDE TRANSPORT ATP-BINDING PROTEIN DDPF-RELATED"/>
    <property type="match status" value="1"/>
</dbReference>
<dbReference type="InterPro" id="IPR013563">
    <property type="entry name" value="Oligopep_ABC_C"/>
</dbReference>
<evidence type="ECO:0000256" key="5">
    <source>
        <dbReference type="ARBA" id="ARBA00022840"/>
    </source>
</evidence>
<dbReference type="EMBL" id="JBEPMC010000001">
    <property type="protein sequence ID" value="MET3577163.1"/>
    <property type="molecule type" value="Genomic_DNA"/>
</dbReference>
<dbReference type="PROSITE" id="PS50893">
    <property type="entry name" value="ABC_TRANSPORTER_2"/>
    <property type="match status" value="1"/>
</dbReference>
<dbReference type="RefSeq" id="WP_354487249.1">
    <property type="nucleotide sequence ID" value="NZ_JBEPMC010000001.1"/>
</dbReference>
<organism evidence="7 8">
    <name type="scientific">Mesorhizobium robiniae</name>
    <dbReference type="NCBI Taxonomy" id="559315"/>
    <lineage>
        <taxon>Bacteria</taxon>
        <taxon>Pseudomonadati</taxon>
        <taxon>Pseudomonadota</taxon>
        <taxon>Alphaproteobacteria</taxon>
        <taxon>Hyphomicrobiales</taxon>
        <taxon>Phyllobacteriaceae</taxon>
        <taxon>Mesorhizobium</taxon>
    </lineage>
</organism>
<dbReference type="InterPro" id="IPR017871">
    <property type="entry name" value="ABC_transporter-like_CS"/>
</dbReference>
<sequence length="334" mass="37132">MTETILAVQGLKKHFPVNPNAWLTGRLNRVLRAVDDVSFDIAAGETLGLVGESGSGKSTTGRLVLRLIEPTSGAVKFQGEDLARVEQEHLRRMRRNMQIIFQDPQASLNPRHRVEDIILEPLYAQGERPSARLTNYAGDLLDKVGLRRIHAQRFPHEFSGGQRQRIGIARAIAPRPKFIVCDEAVSALDVSVQAQVINLLQDLQEELGMSYLFIGHDLAVVRHIADRVAVMYLGRIVELAPKSDLYNRPHHPYTQALLAAVPVSHPRMRRTRSRLHGETPSPLDPPAGCHFHPRCPFAQDVCRSETPPLRQFASGHQAACHFAETVVSVAPPLV</sequence>
<keyword evidence="5 7" id="KW-0067">ATP-binding</keyword>
<dbReference type="PANTHER" id="PTHR43776">
    <property type="entry name" value="TRANSPORT ATP-BINDING PROTEIN"/>
    <property type="match status" value="1"/>
</dbReference>
<feature type="domain" description="ABC transporter" evidence="6">
    <location>
        <begin position="6"/>
        <end position="258"/>
    </location>
</feature>
<dbReference type="NCBIfam" id="TIGR01727">
    <property type="entry name" value="oligo_HPY"/>
    <property type="match status" value="1"/>
</dbReference>
<dbReference type="InterPro" id="IPR050319">
    <property type="entry name" value="ABC_transp_ATP-bind"/>
</dbReference>
<dbReference type="SUPFAM" id="SSF52540">
    <property type="entry name" value="P-loop containing nucleoside triphosphate hydrolases"/>
    <property type="match status" value="1"/>
</dbReference>
<comment type="similarity">
    <text evidence="2">Belongs to the ABC transporter superfamily.</text>
</comment>
<dbReference type="InterPro" id="IPR003439">
    <property type="entry name" value="ABC_transporter-like_ATP-bd"/>
</dbReference>
<evidence type="ECO:0000256" key="4">
    <source>
        <dbReference type="ARBA" id="ARBA00022741"/>
    </source>
</evidence>
<keyword evidence="3" id="KW-0813">Transport</keyword>
<evidence type="ECO:0000256" key="2">
    <source>
        <dbReference type="ARBA" id="ARBA00005417"/>
    </source>
</evidence>
<protein>
    <submittedName>
        <fullName evidence="7">Oligopeptide/dipeptide ABC transporter ATP-binding protein</fullName>
    </submittedName>
</protein>
<keyword evidence="8" id="KW-1185">Reference proteome</keyword>
<dbReference type="Pfam" id="PF08352">
    <property type="entry name" value="oligo_HPY"/>
    <property type="match status" value="1"/>
</dbReference>
<dbReference type="Gene3D" id="3.40.50.300">
    <property type="entry name" value="P-loop containing nucleotide triphosphate hydrolases"/>
    <property type="match status" value="1"/>
</dbReference>
<dbReference type="GO" id="GO:0005524">
    <property type="term" value="F:ATP binding"/>
    <property type="evidence" value="ECO:0007669"/>
    <property type="project" value="UniProtKB-KW"/>
</dbReference>
<comment type="subcellular location">
    <subcellularLocation>
        <location evidence="1">Cell inner membrane</location>
        <topology evidence="1">Peripheral membrane protein</topology>
    </subcellularLocation>
</comment>
<accession>A0ABV2GG08</accession>
<dbReference type="InterPro" id="IPR027417">
    <property type="entry name" value="P-loop_NTPase"/>
</dbReference>
<gene>
    <name evidence="7" type="ORF">ABID19_000178</name>
</gene>
<evidence type="ECO:0000256" key="1">
    <source>
        <dbReference type="ARBA" id="ARBA00004417"/>
    </source>
</evidence>
<dbReference type="CDD" id="cd03257">
    <property type="entry name" value="ABC_NikE_OppD_transporters"/>
    <property type="match status" value="1"/>
</dbReference>
<reference evidence="7 8" key="1">
    <citation type="submission" date="2024-06" db="EMBL/GenBank/DDBJ databases">
        <title>Genomic Encyclopedia of Type Strains, Phase IV (KMG-IV): sequencing the most valuable type-strain genomes for metagenomic binning, comparative biology and taxonomic classification.</title>
        <authorList>
            <person name="Goeker M."/>
        </authorList>
    </citation>
    <scope>NUCLEOTIDE SEQUENCE [LARGE SCALE GENOMIC DNA]</scope>
    <source>
        <strain evidence="7 8">DSM 100022</strain>
    </source>
</reference>
<dbReference type="SMART" id="SM00382">
    <property type="entry name" value="AAA"/>
    <property type="match status" value="1"/>
</dbReference>
<comment type="caution">
    <text evidence="7">The sequence shown here is derived from an EMBL/GenBank/DDBJ whole genome shotgun (WGS) entry which is preliminary data.</text>
</comment>
<dbReference type="Proteomes" id="UP001549204">
    <property type="component" value="Unassembled WGS sequence"/>
</dbReference>
<evidence type="ECO:0000313" key="8">
    <source>
        <dbReference type="Proteomes" id="UP001549204"/>
    </source>
</evidence>